<accession>A0ACC0VX05</accession>
<gene>
    <name evidence="1" type="ORF">PsorP6_009934</name>
</gene>
<keyword evidence="2" id="KW-1185">Reference proteome</keyword>
<name>A0ACC0VX05_9STRA</name>
<comment type="caution">
    <text evidence="1">The sequence shown here is derived from an EMBL/GenBank/DDBJ whole genome shotgun (WGS) entry which is preliminary data.</text>
</comment>
<evidence type="ECO:0000313" key="1">
    <source>
        <dbReference type="EMBL" id="KAI9909996.1"/>
    </source>
</evidence>
<proteinExistence type="predicted"/>
<dbReference type="Proteomes" id="UP001163321">
    <property type="component" value="Chromosome 6"/>
</dbReference>
<organism evidence="1 2">
    <name type="scientific">Peronosclerospora sorghi</name>
    <dbReference type="NCBI Taxonomy" id="230839"/>
    <lineage>
        <taxon>Eukaryota</taxon>
        <taxon>Sar</taxon>
        <taxon>Stramenopiles</taxon>
        <taxon>Oomycota</taxon>
        <taxon>Peronosporomycetes</taxon>
        <taxon>Peronosporales</taxon>
        <taxon>Peronosporaceae</taxon>
        <taxon>Peronosclerospora</taxon>
    </lineage>
</organism>
<protein>
    <submittedName>
        <fullName evidence="1">Uncharacterized protein</fullName>
    </submittedName>
</protein>
<dbReference type="EMBL" id="CM047585">
    <property type="protein sequence ID" value="KAI9909996.1"/>
    <property type="molecule type" value="Genomic_DNA"/>
</dbReference>
<sequence>MEAKKIFSLQTASAVADLSPSAGEAHLAAHGLTLKQMYDHILEVEETLQAERTENDKLLLYMDRINKEVQEKAPVWMGLRLDLERTTASHTQVSERLERYMQELAKTKRKEQEAFKEKKTLEKKCEALCQSVEDLSKQVQHLLFRSHDTRGQTNSLDVGSDNLVVFKDVEELQVRNQQLLAVIRELKEMNKAMTSDNVNDSLEVDAANSSGSQESAALMKKTSSRHGSVDVDIESKKDREVQMEFDNCKMEKQANLKLLQEALEQERSKCSELRQAQMQAQVEATLSKERNEASEERCKNLENELVRLRSKADHLSSLILQHKQMVANTEAKLEASTSRLQRLAVKKDSAVREAEFLRKNEEKIHVELTTLRLDNTNLMKLMESTHRMESAGEERERREVEALSKKVVTLETKLHDAYEKIDVKEVTCGAQAVAAEREKQAAVAELTMLKEKHSQLNEQHGRLEEQKKALEEKSALLEKHTTQLRAQLRKGAGVAASERVAALEVELRDAQREVQASLVSRKTLIESVTKYKALAEASEKNLEDLSSAREKWKQHEAAKVQALEKTRDELTNELTQARVELKEQVMETNKLREEMKLAGKTHKQAVMEATKKQQLLQGQADSAVRQMKSVREEMSRIKRDLETTQGNYERALQLHAAEVSKSSAYRQEMELLRTSLHDREAEIETLNTKTQSMEKEAQVELELLQKRLEEVLEAKTALVEQNSLLHSQLERAAAQVRRAHEQELLKGMESHASQEAVEGSSGSDAHAKEVDELQSVIAYLRRENEIAEAKLELAQQEVQHGRAEIVSLKSSVERLRGEMKALSEKQTSPRNKAETLTKQLGEKNKEIDDRTSAISSLEIKLSSVQAQIHTVTTEKAALETMLTACETAKKECLAAASGVTASWEKERQTLKTQLELETKKVTQLKDFNARLMSGLKSLKKENSHLKDQNAANAAQPIAQEKTPVSSPSPSLLVSSSTTTMTTSATLPTKSATLVPLFASPKTEPPEQPSSAGSVEATGSKPGIATSVAAAISFSHTGPVATIVTSMTSTATTTTESSVLSTAPPAVAAQVLPATAHSAPVAAYSTEAQPKQVIENPTETDGMTAEEKLRFFALRSIKKQVASAPRLTAMKPPTASSDTEGKAATERETEAKEVKQSGQFKFGAGTGLGAFGSGGPSGLVFGKPGISLPVPSSPSSHPPHLSLAGESAPPEAQRRSQRLARFGYSGETSAVLASTTAPSPAETGASYLTKRPLSTSESGASVAKVAKKIEDQTPTIVSKGKQRGRHASCPRRYNGDKCIGADALGTIMSGIETHETE</sequence>
<evidence type="ECO:0000313" key="2">
    <source>
        <dbReference type="Proteomes" id="UP001163321"/>
    </source>
</evidence>
<reference evidence="1 2" key="1">
    <citation type="journal article" date="2022" name="bioRxiv">
        <title>The genome of the oomycete Peronosclerospora sorghi, a cosmopolitan pathogen of maize and sorghum, is inflated with dispersed pseudogenes.</title>
        <authorList>
            <person name="Fletcher K."/>
            <person name="Martin F."/>
            <person name="Isakeit T."/>
            <person name="Cavanaugh K."/>
            <person name="Magill C."/>
            <person name="Michelmore R."/>
        </authorList>
    </citation>
    <scope>NUCLEOTIDE SEQUENCE [LARGE SCALE GENOMIC DNA]</scope>
    <source>
        <strain evidence="1">P6</strain>
    </source>
</reference>